<dbReference type="GO" id="GO:0005245">
    <property type="term" value="F:voltage-gated calcium channel activity"/>
    <property type="evidence" value="ECO:0000318"/>
    <property type="project" value="GO_Central"/>
</dbReference>
<dbReference type="SMART" id="SM00327">
    <property type="entry name" value="VWA"/>
    <property type="match status" value="1"/>
</dbReference>
<dbReference type="InParanoid" id="A0A7M7MZD9"/>
<evidence type="ECO:0000256" key="2">
    <source>
        <dbReference type="ARBA" id="ARBA00022448"/>
    </source>
</evidence>
<keyword evidence="4" id="KW-0107">Calcium channel</keyword>
<keyword evidence="13" id="KW-1015">Disulfide bond</keyword>
<evidence type="ECO:0000256" key="1">
    <source>
        <dbReference type="ARBA" id="ARBA00004479"/>
    </source>
</evidence>
<dbReference type="InterPro" id="IPR051173">
    <property type="entry name" value="Ca_channel_alpha-2/delta"/>
</dbReference>
<keyword evidence="2" id="KW-0813">Transport</keyword>
<keyword evidence="5 16" id="KW-0812">Transmembrane</keyword>
<evidence type="ECO:0000256" key="17">
    <source>
        <dbReference type="SAM" id="SignalP"/>
    </source>
</evidence>
<evidence type="ECO:0000256" key="13">
    <source>
        <dbReference type="ARBA" id="ARBA00023157"/>
    </source>
</evidence>
<dbReference type="Pfam" id="PF08399">
    <property type="entry name" value="VWA_N"/>
    <property type="match status" value="1"/>
</dbReference>
<keyword evidence="8" id="KW-0106">Calcium</keyword>
<dbReference type="PANTHER" id="PTHR10166">
    <property type="entry name" value="VOLTAGE-DEPENDENT CALCIUM CHANNEL SUBUNIT ALPHA-2/DELTA-RELATED"/>
    <property type="match status" value="1"/>
</dbReference>
<dbReference type="FunFam" id="3.40.50.410:FF:000262">
    <property type="entry name" value="Uncharacterized protein"/>
    <property type="match status" value="1"/>
</dbReference>
<dbReference type="Gene3D" id="3.30.450.20">
    <property type="entry name" value="PAS domain"/>
    <property type="match status" value="1"/>
</dbReference>
<comment type="subcellular location">
    <subcellularLocation>
        <location evidence="1">Membrane</location>
        <topology evidence="1">Single-pass type I membrane protein</topology>
    </subcellularLocation>
</comment>
<accession>A0A7M7MZD9</accession>
<keyword evidence="6" id="KW-0479">Metal-binding</keyword>
<dbReference type="PANTHER" id="PTHR10166:SF67">
    <property type="entry name" value="VWFA DOMAIN-CONTAINING PROTEIN"/>
    <property type="match status" value="1"/>
</dbReference>
<keyword evidence="12 16" id="KW-0472">Membrane</keyword>
<dbReference type="KEGG" id="spu:105441547"/>
<dbReference type="GeneID" id="105441547"/>
<dbReference type="PROSITE" id="PS50234">
    <property type="entry name" value="VWFA"/>
    <property type="match status" value="1"/>
</dbReference>
<dbReference type="Gene3D" id="3.40.50.410">
    <property type="entry name" value="von Willebrand factor, type A domain"/>
    <property type="match status" value="1"/>
</dbReference>
<dbReference type="InterPro" id="IPR002035">
    <property type="entry name" value="VWF_A"/>
</dbReference>
<keyword evidence="11" id="KW-0406">Ion transport</keyword>
<evidence type="ECO:0000256" key="12">
    <source>
        <dbReference type="ARBA" id="ARBA00023136"/>
    </source>
</evidence>
<dbReference type="OMA" id="PQITNFR"/>
<keyword evidence="9" id="KW-0851">Voltage-gated channel</keyword>
<dbReference type="OrthoDB" id="10054666at2759"/>
<evidence type="ECO:0000313" key="20">
    <source>
        <dbReference type="Proteomes" id="UP000007110"/>
    </source>
</evidence>
<reference evidence="20" key="1">
    <citation type="submission" date="2015-02" db="EMBL/GenBank/DDBJ databases">
        <title>Genome sequencing for Strongylocentrotus purpuratus.</title>
        <authorList>
            <person name="Murali S."/>
            <person name="Liu Y."/>
            <person name="Vee V."/>
            <person name="English A."/>
            <person name="Wang M."/>
            <person name="Skinner E."/>
            <person name="Han Y."/>
            <person name="Muzny D.M."/>
            <person name="Worley K.C."/>
            <person name="Gibbs R.A."/>
        </authorList>
    </citation>
    <scope>NUCLEOTIDE SEQUENCE</scope>
</reference>
<keyword evidence="20" id="KW-1185">Reference proteome</keyword>
<dbReference type="RefSeq" id="XP_030828832.1">
    <property type="nucleotide sequence ID" value="XM_030972972.1"/>
</dbReference>
<dbReference type="EnsemblMetazoa" id="XM_030972972">
    <property type="protein sequence ID" value="XP_030828832"/>
    <property type="gene ID" value="LOC105441547"/>
</dbReference>
<evidence type="ECO:0000256" key="6">
    <source>
        <dbReference type="ARBA" id="ARBA00022723"/>
    </source>
</evidence>
<dbReference type="InterPro" id="IPR013608">
    <property type="entry name" value="VWA_N"/>
</dbReference>
<evidence type="ECO:0000259" key="18">
    <source>
        <dbReference type="PROSITE" id="PS50234"/>
    </source>
</evidence>
<organism evidence="19 20">
    <name type="scientific">Strongylocentrotus purpuratus</name>
    <name type="common">Purple sea urchin</name>
    <dbReference type="NCBI Taxonomy" id="7668"/>
    <lineage>
        <taxon>Eukaryota</taxon>
        <taxon>Metazoa</taxon>
        <taxon>Echinodermata</taxon>
        <taxon>Eleutherozoa</taxon>
        <taxon>Echinozoa</taxon>
        <taxon>Echinoidea</taxon>
        <taxon>Euechinoidea</taxon>
        <taxon>Echinacea</taxon>
        <taxon>Camarodonta</taxon>
        <taxon>Echinidea</taxon>
        <taxon>Strongylocentrotidae</taxon>
        <taxon>Strongylocentrotus</taxon>
    </lineage>
</organism>
<dbReference type="AlphaFoldDB" id="A0A7M7MZD9"/>
<dbReference type="Pfam" id="PF00092">
    <property type="entry name" value="VWA"/>
    <property type="match status" value="1"/>
</dbReference>
<keyword evidence="15" id="KW-0407">Ion channel</keyword>
<feature type="transmembrane region" description="Helical" evidence="16">
    <location>
        <begin position="1085"/>
        <end position="1105"/>
    </location>
</feature>
<evidence type="ECO:0000256" key="7">
    <source>
        <dbReference type="ARBA" id="ARBA00022729"/>
    </source>
</evidence>
<evidence type="ECO:0000256" key="8">
    <source>
        <dbReference type="ARBA" id="ARBA00022837"/>
    </source>
</evidence>
<dbReference type="InterPro" id="IPR013680">
    <property type="entry name" value="VDCC_a2/dsu"/>
</dbReference>
<evidence type="ECO:0000256" key="11">
    <source>
        <dbReference type="ARBA" id="ARBA00023065"/>
    </source>
</evidence>
<feature type="domain" description="VWFA" evidence="18">
    <location>
        <begin position="243"/>
        <end position="430"/>
    </location>
</feature>
<evidence type="ECO:0000313" key="19">
    <source>
        <dbReference type="EnsemblMetazoa" id="XP_030828832"/>
    </source>
</evidence>
<feature type="chain" id="PRO_5029497479" description="VWFA domain-containing protein" evidence="17">
    <location>
        <begin position="25"/>
        <end position="1111"/>
    </location>
</feature>
<evidence type="ECO:0000256" key="14">
    <source>
        <dbReference type="ARBA" id="ARBA00023180"/>
    </source>
</evidence>
<evidence type="ECO:0000256" key="5">
    <source>
        <dbReference type="ARBA" id="ARBA00022692"/>
    </source>
</evidence>
<dbReference type="Pfam" id="PF08473">
    <property type="entry name" value="VGCC_alpha2"/>
    <property type="match status" value="1"/>
</dbReference>
<keyword evidence="7 17" id="KW-0732">Signal</keyword>
<keyword evidence="14" id="KW-0325">Glycoprotein</keyword>
<reference evidence="19" key="2">
    <citation type="submission" date="2021-01" db="UniProtKB">
        <authorList>
            <consortium name="EnsemblMetazoa"/>
        </authorList>
    </citation>
    <scope>IDENTIFICATION</scope>
</reference>
<evidence type="ECO:0000256" key="9">
    <source>
        <dbReference type="ARBA" id="ARBA00022882"/>
    </source>
</evidence>
<evidence type="ECO:0000256" key="10">
    <source>
        <dbReference type="ARBA" id="ARBA00022989"/>
    </source>
</evidence>
<feature type="signal peptide" evidence="17">
    <location>
        <begin position="1"/>
        <end position="24"/>
    </location>
</feature>
<dbReference type="GO" id="GO:0005891">
    <property type="term" value="C:voltage-gated calcium channel complex"/>
    <property type="evidence" value="ECO:0000318"/>
    <property type="project" value="GO_Central"/>
</dbReference>
<name>A0A7M7MZD9_STRPU</name>
<keyword evidence="10 16" id="KW-1133">Transmembrane helix</keyword>
<sequence length="1111" mass="124898">MECLIRVAVFVLLTINVFIDPSAGQTTETMADLDFPALSLVKKWADSLSVSLTSNLDEVTGIKELKQEYEDKNLSLEYINGTELIDDVAQKWQGILQKKMTAVRKIVDKLEQEFANYTADHEIEIEDVDYKNSKNLTNLTLSYDDRFISYVNLNCSSVQIPTDIYEGDKVILNGIQATEGVDSVFLSNFEEDPQLLWQYFGSADGFYRSYPAKQWVSAGEPDKDQYDVRRRGWYIQATSSPKDVMILIDSSGSTYGMTLKIIKVSVSKALDTLGNDDFVNVASFSKDVQNVSCFNTFVQANLRNKKELNDAVQKGVTASGIADFATALNYAFDQFENFNRTERLGGEANYQGADCIRVIMIFTDGGTSSEEAIFAARNRYPFKARVFVYKVGADSMVSSDGIRDMACTNKGYFSTIQSFGAVRLTTLDYVPVVSRPMVLSGQKNFQWSDIYLDALGLGMMTTLTLPVYNTTSYIVPGYNDTRQSQQLLGVVGTDITTKNMADTVPMNKPEYNSSFSESIGPQAYVFGINSNGYILLHPRLKAEEVIESILELNYLSDPPNVDFLEVEYETEEKKALRKDMIDRKSGSVELDTPIMSRDERYLEFVNMTYSYTFIDNTTFSVAIAQPSFDLFQFRAPEDMDLRVALLNIMNRDDILIAPWEFCEQFVGMDPADITTNDIATAIQDIIKNTSVGLSSDGNFKLQTCNDEMVRKLLVDAEVTSNLSSYWETKTDIQMDHGFIFVLVATQGGLTRVFPGSTISTWDDGEVQSMQDPWEQSYYQRSLYTDRYVFAVPYNNGEGPMGSLTDFRANITISKSVALDNKAMPAVVMAMLDPAYFNDSWSFTSQGFNNRTLDYSCANMELKCYLLDDGGFIIATNQIFEQDEVGRFFGEIDGDIMTEMTDSGIYDRKWMYDYQAACERLAPSDSAGIKSLFVPTLNDVFNFHIWAVNALWSFIHHTFMDFMIFGWTDVSMIDATETTESLGNVSCIKLINNYYFGQNLSTEGVMECVNCSRKWAGSRVGGTNLVMIITEMECDTCPITVVKQAPQELGRDDAPSPCLEEPRYRRRPSENCYAFNTAENTSICSGVVSLASPWLILILHIFYLGVVKLMSA</sequence>
<protein>
    <recommendedName>
        <fullName evidence="18">VWFA domain-containing protein</fullName>
    </recommendedName>
</protein>
<evidence type="ECO:0000256" key="15">
    <source>
        <dbReference type="ARBA" id="ARBA00023303"/>
    </source>
</evidence>
<proteinExistence type="predicted"/>
<evidence type="ECO:0000256" key="4">
    <source>
        <dbReference type="ARBA" id="ARBA00022673"/>
    </source>
</evidence>
<evidence type="ECO:0000256" key="16">
    <source>
        <dbReference type="SAM" id="Phobius"/>
    </source>
</evidence>
<dbReference type="InterPro" id="IPR036465">
    <property type="entry name" value="vWFA_dom_sf"/>
</dbReference>
<dbReference type="SUPFAM" id="SSF53300">
    <property type="entry name" value="vWA-like"/>
    <property type="match status" value="1"/>
</dbReference>
<evidence type="ECO:0000256" key="3">
    <source>
        <dbReference type="ARBA" id="ARBA00022568"/>
    </source>
</evidence>
<keyword evidence="3" id="KW-0109">Calcium transport</keyword>
<dbReference type="Proteomes" id="UP000007110">
    <property type="component" value="Unassembled WGS sequence"/>
</dbReference>
<dbReference type="GO" id="GO:0046872">
    <property type="term" value="F:metal ion binding"/>
    <property type="evidence" value="ECO:0007669"/>
    <property type="project" value="UniProtKB-KW"/>
</dbReference>